<evidence type="ECO:0000256" key="1">
    <source>
        <dbReference type="SAM" id="SignalP"/>
    </source>
</evidence>
<keyword evidence="1" id="KW-0732">Signal</keyword>
<accession>A0AAD7QS97</accession>
<reference evidence="2" key="1">
    <citation type="submission" date="2023-03" db="EMBL/GenBank/DDBJ databases">
        <title>Near-Complete genome sequence of Lipomyces tetrasporous NRRL Y-64009, an oleaginous yeast capable of growing on lignocellulosic hydrolysates.</title>
        <authorList>
            <consortium name="Lawrence Berkeley National Laboratory"/>
            <person name="Jagtap S.S."/>
            <person name="Liu J.-J."/>
            <person name="Walukiewicz H.E."/>
            <person name="Pangilinan J."/>
            <person name="Lipzen A."/>
            <person name="Ahrendt S."/>
            <person name="Koriabine M."/>
            <person name="Cobaugh K."/>
            <person name="Salamov A."/>
            <person name="Yoshinaga Y."/>
            <person name="Ng V."/>
            <person name="Daum C."/>
            <person name="Grigoriev I.V."/>
            <person name="Slininger P.J."/>
            <person name="Dien B.S."/>
            <person name="Jin Y.-S."/>
            <person name="Rao C.V."/>
        </authorList>
    </citation>
    <scope>NUCLEOTIDE SEQUENCE</scope>
    <source>
        <strain evidence="2">NRRL Y-64009</strain>
    </source>
</reference>
<gene>
    <name evidence="2" type="ORF">POJ06DRAFT_252679</name>
</gene>
<dbReference type="GeneID" id="80882718"/>
<dbReference type="EMBL" id="JARPMG010000005">
    <property type="protein sequence ID" value="KAJ8100425.1"/>
    <property type="molecule type" value="Genomic_DNA"/>
</dbReference>
<protein>
    <recommendedName>
        <fullName evidence="4">Secreted protein</fullName>
    </recommendedName>
</protein>
<sequence length="91" mass="10482">MLLSFCILYFDLYLCQCIQCPQALHWQPSPPSQSSPDPTSWRAYDSTLPNHILAPDCHWTPAQHVQTPSLRVQVFWICLCSTLPTVDFDPY</sequence>
<organism evidence="2 3">
    <name type="scientific">Lipomyces tetrasporus</name>
    <dbReference type="NCBI Taxonomy" id="54092"/>
    <lineage>
        <taxon>Eukaryota</taxon>
        <taxon>Fungi</taxon>
        <taxon>Dikarya</taxon>
        <taxon>Ascomycota</taxon>
        <taxon>Saccharomycotina</taxon>
        <taxon>Lipomycetes</taxon>
        <taxon>Lipomycetales</taxon>
        <taxon>Lipomycetaceae</taxon>
        <taxon>Lipomyces</taxon>
    </lineage>
</organism>
<dbReference type="RefSeq" id="XP_056043875.1">
    <property type="nucleotide sequence ID" value="XM_056187552.1"/>
</dbReference>
<dbReference type="AlphaFoldDB" id="A0AAD7QS97"/>
<name>A0AAD7QS97_9ASCO</name>
<evidence type="ECO:0000313" key="2">
    <source>
        <dbReference type="EMBL" id="KAJ8100425.1"/>
    </source>
</evidence>
<feature type="signal peptide" evidence="1">
    <location>
        <begin position="1"/>
        <end position="17"/>
    </location>
</feature>
<comment type="caution">
    <text evidence="2">The sequence shown here is derived from an EMBL/GenBank/DDBJ whole genome shotgun (WGS) entry which is preliminary data.</text>
</comment>
<keyword evidence="3" id="KW-1185">Reference proteome</keyword>
<evidence type="ECO:0008006" key="4">
    <source>
        <dbReference type="Google" id="ProtNLM"/>
    </source>
</evidence>
<proteinExistence type="predicted"/>
<dbReference type="Proteomes" id="UP001217417">
    <property type="component" value="Unassembled WGS sequence"/>
</dbReference>
<feature type="chain" id="PRO_5041939533" description="Secreted protein" evidence="1">
    <location>
        <begin position="18"/>
        <end position="91"/>
    </location>
</feature>
<evidence type="ECO:0000313" key="3">
    <source>
        <dbReference type="Proteomes" id="UP001217417"/>
    </source>
</evidence>